<dbReference type="PANTHER" id="PTHR36195">
    <property type="entry name" value="DOMAIN PROTEIN, PUTATIVE (AFU_ORTHOLOGUE AFUA_5G01990)-RELATED-RELATED"/>
    <property type="match status" value="1"/>
</dbReference>
<evidence type="ECO:0000313" key="2">
    <source>
        <dbReference type="EMBL" id="KAL2802783.1"/>
    </source>
</evidence>
<keyword evidence="3" id="KW-1185">Reference proteome</keyword>
<dbReference type="Pfam" id="PF04681">
    <property type="entry name" value="Bys1"/>
    <property type="match status" value="1"/>
</dbReference>
<dbReference type="PANTHER" id="PTHR36195:SF6">
    <property type="entry name" value="SECRETED THAUMATIN-LIKE PROTEIN CALA"/>
    <property type="match status" value="1"/>
</dbReference>
<organism evidence="2 3">
    <name type="scientific">Aspergillus granulosus</name>
    <dbReference type="NCBI Taxonomy" id="176169"/>
    <lineage>
        <taxon>Eukaryota</taxon>
        <taxon>Fungi</taxon>
        <taxon>Dikarya</taxon>
        <taxon>Ascomycota</taxon>
        <taxon>Pezizomycotina</taxon>
        <taxon>Eurotiomycetes</taxon>
        <taxon>Eurotiomycetidae</taxon>
        <taxon>Eurotiales</taxon>
        <taxon>Aspergillaceae</taxon>
        <taxon>Aspergillus</taxon>
        <taxon>Aspergillus subgen. Nidulantes</taxon>
    </lineage>
</organism>
<feature type="signal peptide" evidence="1">
    <location>
        <begin position="1"/>
        <end position="18"/>
    </location>
</feature>
<comment type="caution">
    <text evidence="2">The sequence shown here is derived from an EMBL/GenBank/DDBJ whole genome shotgun (WGS) entry which is preliminary data.</text>
</comment>
<dbReference type="InterPro" id="IPR006771">
    <property type="entry name" value="CetA-like"/>
</dbReference>
<feature type="chain" id="PRO_5045597253" evidence="1">
    <location>
        <begin position="19"/>
        <end position="185"/>
    </location>
</feature>
<name>A0ABR4GUP4_9EURO</name>
<dbReference type="Proteomes" id="UP001610334">
    <property type="component" value="Unassembled WGS sequence"/>
</dbReference>
<gene>
    <name evidence="2" type="ORF">BJX63DRAFT_413999</name>
</gene>
<proteinExistence type="predicted"/>
<dbReference type="EMBL" id="JBFXLT010000164">
    <property type="protein sequence ID" value="KAL2802783.1"/>
    <property type="molecule type" value="Genomic_DNA"/>
</dbReference>
<evidence type="ECO:0000256" key="1">
    <source>
        <dbReference type="SAM" id="SignalP"/>
    </source>
</evidence>
<accession>A0ABR4GUP4</accession>
<reference evidence="2 3" key="1">
    <citation type="submission" date="2024-07" db="EMBL/GenBank/DDBJ databases">
        <title>Section-level genome sequencing and comparative genomics of Aspergillus sections Usti and Cavernicolus.</title>
        <authorList>
            <consortium name="Lawrence Berkeley National Laboratory"/>
            <person name="Nybo J.L."/>
            <person name="Vesth T.C."/>
            <person name="Theobald S."/>
            <person name="Frisvad J.C."/>
            <person name="Larsen T.O."/>
            <person name="Kjaerboelling I."/>
            <person name="Rothschild-Mancinelli K."/>
            <person name="Lyhne E.K."/>
            <person name="Kogle M.E."/>
            <person name="Barry K."/>
            <person name="Clum A."/>
            <person name="Na H."/>
            <person name="Ledsgaard L."/>
            <person name="Lin J."/>
            <person name="Lipzen A."/>
            <person name="Kuo A."/>
            <person name="Riley R."/>
            <person name="Mondo S."/>
            <person name="Labutti K."/>
            <person name="Haridas S."/>
            <person name="Pangalinan J."/>
            <person name="Salamov A.A."/>
            <person name="Simmons B.A."/>
            <person name="Magnuson J.K."/>
            <person name="Chen J."/>
            <person name="Drula E."/>
            <person name="Henrissat B."/>
            <person name="Wiebenga A."/>
            <person name="Lubbers R.J."/>
            <person name="Gomes A.C."/>
            <person name="Makela M.R."/>
            <person name="Stajich J."/>
            <person name="Grigoriev I.V."/>
            <person name="Mortensen U.H."/>
            <person name="De Vries R.P."/>
            <person name="Baker S.E."/>
            <person name="Andersen M.R."/>
        </authorList>
    </citation>
    <scope>NUCLEOTIDE SEQUENCE [LARGE SCALE GENOMIC DNA]</scope>
    <source>
        <strain evidence="2 3">CBS 588.65</strain>
    </source>
</reference>
<evidence type="ECO:0000313" key="3">
    <source>
        <dbReference type="Proteomes" id="UP001610334"/>
    </source>
</evidence>
<keyword evidence="1" id="KW-0732">Signal</keyword>
<protein>
    <submittedName>
        <fullName evidence="2">Uncharacterized protein</fullName>
    </submittedName>
</protein>
<sequence length="185" mass="19306">MIFYKLPMAATFALAASALPQVFQSSTTTSSIAGRGTSSASQDGGVSIINNLNITVYLWSTVSTSSSSDMQSLAPGGGSYFESWQTTSDGSGISIKMSTTEDQSSVLQFEYTSDDGTLYWDLSSIDLDKDSIFVEEGFSATPDDSSCSAVTCAAGDADCAASYQNPDDDDTNTCNSAVQVTLTLG</sequence>